<accession>A0A8A4TL80</accession>
<gene>
    <name evidence="2" type="ORF">J3U87_28865</name>
</gene>
<dbReference type="KEGG" id="scor:J3U87_28865"/>
<keyword evidence="3" id="KW-1185">Reference proteome</keyword>
<proteinExistence type="predicted"/>
<dbReference type="EMBL" id="CP071793">
    <property type="protein sequence ID" value="QTD49618.1"/>
    <property type="molecule type" value="Genomic_DNA"/>
</dbReference>
<feature type="domain" description="CHAT" evidence="1">
    <location>
        <begin position="76"/>
        <end position="363"/>
    </location>
</feature>
<dbReference type="InterPro" id="IPR024983">
    <property type="entry name" value="CHAT_dom"/>
</dbReference>
<dbReference type="AlphaFoldDB" id="A0A8A4TL80"/>
<reference evidence="2" key="1">
    <citation type="submission" date="2021-03" db="EMBL/GenBank/DDBJ databases">
        <title>Acanthopleuribacteraceae sp. M133.</title>
        <authorList>
            <person name="Wang G."/>
        </authorList>
    </citation>
    <scope>NUCLEOTIDE SEQUENCE</scope>
    <source>
        <strain evidence="2">M133</strain>
    </source>
</reference>
<sequence>MEVSLQLRYLNNQIMVVSTGLSGEAYRLISIFQSEKIIKRSLKLHKRIEQAIQRDEEGKLNRNYRKRLKFYLKHLGEYLYSVVFKDEIEDSLNVAIGQAIRFNCDVNIRLVVSTDFLNIVPWELFYADGAFLCHVYDLYRHPFSLQPVKQQARNMDNLSVLFVGANPNSDIYIRGQIDAVCAGIPPDKKDAFNLLVTPDATVTKIASRIFAGTDILHMLAHGRYENQSKNIKSYFVVDGESGKGPNRLSSEMLQSFCRANPMKLAILGACRSDQAFDYQSVQEEVILNGDYFSTAHALIKTGIPCVVGMSHPVSKIATEMLSRRLYIGLLQQGQSIARAMRQARLELFAHNDTLLPSDWFAPVLYSRGLFYSKKGD</sequence>
<dbReference type="RefSeq" id="WP_237379250.1">
    <property type="nucleotide sequence ID" value="NZ_CP071793.1"/>
</dbReference>
<evidence type="ECO:0000259" key="1">
    <source>
        <dbReference type="Pfam" id="PF12770"/>
    </source>
</evidence>
<protein>
    <submittedName>
        <fullName evidence="2">CHAT domain-containing protein</fullName>
    </submittedName>
</protein>
<name>A0A8A4TL80_SULCO</name>
<evidence type="ECO:0000313" key="3">
    <source>
        <dbReference type="Proteomes" id="UP000663929"/>
    </source>
</evidence>
<evidence type="ECO:0000313" key="2">
    <source>
        <dbReference type="EMBL" id="QTD49618.1"/>
    </source>
</evidence>
<organism evidence="2 3">
    <name type="scientific">Sulfidibacter corallicola</name>
    <dbReference type="NCBI Taxonomy" id="2818388"/>
    <lineage>
        <taxon>Bacteria</taxon>
        <taxon>Pseudomonadati</taxon>
        <taxon>Acidobacteriota</taxon>
        <taxon>Holophagae</taxon>
        <taxon>Acanthopleuribacterales</taxon>
        <taxon>Acanthopleuribacteraceae</taxon>
        <taxon>Sulfidibacter</taxon>
    </lineage>
</organism>
<dbReference type="Proteomes" id="UP000663929">
    <property type="component" value="Chromosome"/>
</dbReference>
<dbReference type="Pfam" id="PF12770">
    <property type="entry name" value="CHAT"/>
    <property type="match status" value="1"/>
</dbReference>